<dbReference type="GO" id="GO:0005739">
    <property type="term" value="C:mitochondrion"/>
    <property type="evidence" value="ECO:0007669"/>
    <property type="project" value="UniProtKB-SubCell"/>
</dbReference>
<organism evidence="13 14">
    <name type="scientific">Ogataea philodendri</name>
    <dbReference type="NCBI Taxonomy" id="1378263"/>
    <lineage>
        <taxon>Eukaryota</taxon>
        <taxon>Fungi</taxon>
        <taxon>Dikarya</taxon>
        <taxon>Ascomycota</taxon>
        <taxon>Saccharomycotina</taxon>
        <taxon>Pichiomycetes</taxon>
        <taxon>Pichiales</taxon>
        <taxon>Pichiaceae</taxon>
        <taxon>Ogataea</taxon>
    </lineage>
</organism>
<feature type="domain" description="TNase-like" evidence="12">
    <location>
        <begin position="110"/>
        <end position="270"/>
    </location>
</feature>
<evidence type="ECO:0000256" key="1">
    <source>
        <dbReference type="ARBA" id="ARBA00004167"/>
    </source>
</evidence>
<feature type="compositionally biased region" description="Basic and acidic residues" evidence="10">
    <location>
        <begin position="287"/>
        <end position="299"/>
    </location>
</feature>
<proteinExistence type="inferred from homology"/>
<keyword evidence="11" id="KW-0812">Transmembrane</keyword>
<comment type="caution">
    <text evidence="13">The sequence shown here is derived from an EMBL/GenBank/DDBJ whole genome shotgun (WGS) entry which is preliminary data.</text>
</comment>
<accession>A0A9P8P9E0</accession>
<dbReference type="SMART" id="SM00318">
    <property type="entry name" value="SNc"/>
    <property type="match status" value="1"/>
</dbReference>
<dbReference type="RefSeq" id="XP_046062232.1">
    <property type="nucleotide sequence ID" value="XM_046204008.1"/>
</dbReference>
<evidence type="ECO:0000256" key="8">
    <source>
        <dbReference type="ARBA" id="ARBA00022801"/>
    </source>
</evidence>
<dbReference type="PANTHER" id="PTHR12302">
    <property type="entry name" value="EBNA2 BINDING PROTEIN P100"/>
    <property type="match status" value="1"/>
</dbReference>
<evidence type="ECO:0000256" key="4">
    <source>
        <dbReference type="ARBA" id="ARBA00013404"/>
    </source>
</evidence>
<keyword evidence="6" id="KW-0540">Nuclease</keyword>
<dbReference type="InterPro" id="IPR035437">
    <property type="entry name" value="SNase_OB-fold_sf"/>
</dbReference>
<evidence type="ECO:0000259" key="12">
    <source>
        <dbReference type="PROSITE" id="PS50830"/>
    </source>
</evidence>
<evidence type="ECO:0000313" key="13">
    <source>
        <dbReference type="EMBL" id="KAH3667420.1"/>
    </source>
</evidence>
<evidence type="ECO:0000256" key="3">
    <source>
        <dbReference type="ARBA" id="ARBA00005435"/>
    </source>
</evidence>
<dbReference type="PROSITE" id="PS50830">
    <property type="entry name" value="TNASE_3"/>
    <property type="match status" value="1"/>
</dbReference>
<protein>
    <recommendedName>
        <fullName evidence="4">Probable endonuclease LCL3</fullName>
    </recommendedName>
    <alternativeName>
        <fullName evidence="5">Probable endonuclease lcl3</fullName>
    </alternativeName>
</protein>
<keyword evidence="8" id="KW-0378">Hydrolase</keyword>
<evidence type="ECO:0000256" key="2">
    <source>
        <dbReference type="ARBA" id="ARBA00004173"/>
    </source>
</evidence>
<dbReference type="PANTHER" id="PTHR12302:SF3">
    <property type="entry name" value="SERINE_THREONINE-PROTEIN KINASE 31"/>
    <property type="match status" value="1"/>
</dbReference>
<dbReference type="GO" id="GO:0016020">
    <property type="term" value="C:membrane"/>
    <property type="evidence" value="ECO:0007669"/>
    <property type="project" value="UniProtKB-SubCell"/>
</dbReference>
<dbReference type="Gene3D" id="2.40.50.90">
    <property type="match status" value="1"/>
</dbReference>
<dbReference type="SUPFAM" id="SSF50199">
    <property type="entry name" value="Staphylococcal nuclease"/>
    <property type="match status" value="1"/>
</dbReference>
<dbReference type="InterPro" id="IPR016071">
    <property type="entry name" value="Staphylococal_nuclease_OB-fold"/>
</dbReference>
<dbReference type="GeneID" id="70235036"/>
<dbReference type="GO" id="GO:0016787">
    <property type="term" value="F:hydrolase activity"/>
    <property type="evidence" value="ECO:0007669"/>
    <property type="project" value="UniProtKB-KW"/>
</dbReference>
<evidence type="ECO:0000313" key="14">
    <source>
        <dbReference type="Proteomes" id="UP000769157"/>
    </source>
</evidence>
<name>A0A9P8P9E0_9ASCO</name>
<dbReference type="EMBL" id="JAEUBE010000183">
    <property type="protein sequence ID" value="KAH3667420.1"/>
    <property type="molecule type" value="Genomic_DNA"/>
</dbReference>
<sequence length="464" mass="52976">MGGNNNGQSSPTNGQVPAALGRQFNRPARPTGLVAKMVVRRVNIDLFCFFSKGSDFSSNSMSDVSLTHPLVLLYGFGTASVVITGYAFYSRNLKRINLATDIPNYWFRRRYMFGKVTSVGDGDNFHFFHMPGGRLAGWGWLRQVPEINTFRKLKNRTVSVRLCGVDAPERAHFGKPAQPFSEDALQWLRDYILGRTLYVKPLSLDQYHRVVSKVMVLKWNGFRDVSEEMIKHGIGTVYEAKHGTEFDGKEPLYRAWEKYAKREKLGLWKDKNKKGFVSPRQYKDMHKTKQVGEHHHPDVDNGPESTQMSEPPLVLVRFRKLGGYHFWEQEQHHEPAPDQQSELDIVPNGDKREHRQRSKNPALRASKWHVHVSDDPLIVRAVPGTPELHRGVVVVHASNHIFRGVDAVAQGPESKQSPWNQQLEPNNIQIEQTNHRDLEWRVSVPGFGLGNSNNIDIVENELHQ</sequence>
<dbReference type="OrthoDB" id="430293at2759"/>
<keyword evidence="14" id="KW-1185">Reference proteome</keyword>
<keyword evidence="9" id="KW-0106">Calcium</keyword>
<reference evidence="13" key="2">
    <citation type="submission" date="2021-01" db="EMBL/GenBank/DDBJ databases">
        <authorList>
            <person name="Schikora-Tamarit M.A."/>
        </authorList>
    </citation>
    <scope>NUCLEOTIDE SEQUENCE</scope>
    <source>
        <strain evidence="13">CBS6075</strain>
    </source>
</reference>
<dbReference type="AlphaFoldDB" id="A0A9P8P9E0"/>
<keyword evidence="11" id="KW-0472">Membrane</keyword>
<evidence type="ECO:0000256" key="11">
    <source>
        <dbReference type="SAM" id="Phobius"/>
    </source>
</evidence>
<evidence type="ECO:0000256" key="6">
    <source>
        <dbReference type="ARBA" id="ARBA00022722"/>
    </source>
</evidence>
<feature type="transmembrane region" description="Helical" evidence="11">
    <location>
        <begin position="71"/>
        <end position="89"/>
    </location>
</feature>
<comment type="subcellular location">
    <subcellularLocation>
        <location evidence="1">Membrane</location>
        <topology evidence="1">Single-pass membrane protein</topology>
    </subcellularLocation>
    <subcellularLocation>
        <location evidence="2">Mitochondrion</location>
    </subcellularLocation>
</comment>
<evidence type="ECO:0000256" key="9">
    <source>
        <dbReference type="ARBA" id="ARBA00022837"/>
    </source>
</evidence>
<evidence type="ECO:0000256" key="7">
    <source>
        <dbReference type="ARBA" id="ARBA00022759"/>
    </source>
</evidence>
<keyword evidence="7" id="KW-0255">Endonuclease</keyword>
<gene>
    <name evidence="13" type="ORF">OGAPHI_003069</name>
</gene>
<keyword evidence="11" id="KW-1133">Transmembrane helix</keyword>
<evidence type="ECO:0000256" key="10">
    <source>
        <dbReference type="SAM" id="MobiDB-lite"/>
    </source>
</evidence>
<dbReference type="Proteomes" id="UP000769157">
    <property type="component" value="Unassembled WGS sequence"/>
</dbReference>
<dbReference type="Pfam" id="PF00565">
    <property type="entry name" value="SNase"/>
    <property type="match status" value="1"/>
</dbReference>
<reference evidence="13" key="1">
    <citation type="journal article" date="2021" name="Open Biol.">
        <title>Shared evolutionary footprints suggest mitochondrial oxidative damage underlies multiple complex I losses in fungi.</title>
        <authorList>
            <person name="Schikora-Tamarit M.A."/>
            <person name="Marcet-Houben M."/>
            <person name="Nosek J."/>
            <person name="Gabaldon T."/>
        </authorList>
    </citation>
    <scope>NUCLEOTIDE SEQUENCE</scope>
    <source>
        <strain evidence="13">CBS6075</strain>
    </source>
</reference>
<comment type="similarity">
    <text evidence="3">Belongs to the LCL3 family.</text>
</comment>
<feature type="region of interest" description="Disordered" evidence="10">
    <location>
        <begin position="287"/>
        <end position="311"/>
    </location>
</feature>
<evidence type="ECO:0000256" key="5">
    <source>
        <dbReference type="ARBA" id="ARBA00014651"/>
    </source>
</evidence>
<dbReference type="GO" id="GO:0004519">
    <property type="term" value="F:endonuclease activity"/>
    <property type="evidence" value="ECO:0007669"/>
    <property type="project" value="UniProtKB-KW"/>
</dbReference>